<comment type="caution">
    <text evidence="3">The sequence shown here is derived from an EMBL/GenBank/DDBJ whole genome shotgun (WGS) entry which is preliminary data.</text>
</comment>
<dbReference type="InterPro" id="IPR012902">
    <property type="entry name" value="N_methyl_site"/>
</dbReference>
<name>A0A2S4HIW6_9GAMM</name>
<sequence>MKKVRVAELRSHQLGVTLVEVLVAVLITATGVLGAAALQLNSVKFNQAANTRSAAVFLASDMADRLRANRSLAIDGSYDLTMDATVPKGNAINIVDQREWLTELSLRLPSGDGSISRDDTVFTITVRWNEARLSGTREDGAGDLETFVFVTEL</sequence>
<feature type="domain" description="Type IV pilin Tt1218-like" evidence="2">
    <location>
        <begin position="37"/>
        <end position="80"/>
    </location>
</feature>
<protein>
    <submittedName>
        <fullName evidence="3">Type IV pilus modification protein PilV</fullName>
    </submittedName>
</protein>
<keyword evidence="1" id="KW-1133">Transmembrane helix</keyword>
<accession>A0A2S4HIW6</accession>
<evidence type="ECO:0000259" key="2">
    <source>
        <dbReference type="Pfam" id="PF22150"/>
    </source>
</evidence>
<evidence type="ECO:0000313" key="4">
    <source>
        <dbReference type="Proteomes" id="UP000237222"/>
    </source>
</evidence>
<dbReference type="OrthoDB" id="8547299at2"/>
<evidence type="ECO:0000256" key="1">
    <source>
        <dbReference type="SAM" id="Phobius"/>
    </source>
</evidence>
<proteinExistence type="predicted"/>
<reference evidence="3 4" key="1">
    <citation type="submission" date="2018-01" db="EMBL/GenBank/DDBJ databases">
        <authorList>
            <person name="Yu X.-D."/>
        </authorList>
    </citation>
    <scope>NUCLEOTIDE SEQUENCE [LARGE SCALE GENOMIC DNA]</scope>
    <source>
        <strain evidence="3 4">ZX-21</strain>
    </source>
</reference>
<keyword evidence="1" id="KW-0812">Transmembrane</keyword>
<evidence type="ECO:0000313" key="3">
    <source>
        <dbReference type="EMBL" id="POP53850.1"/>
    </source>
</evidence>
<gene>
    <name evidence="3" type="primary">pilV</name>
    <name evidence="3" type="ORF">C0068_04465</name>
</gene>
<dbReference type="Pfam" id="PF22150">
    <property type="entry name" value="Tt1218-like"/>
    <property type="match status" value="1"/>
</dbReference>
<dbReference type="EMBL" id="PQGG01000010">
    <property type="protein sequence ID" value="POP53850.1"/>
    <property type="molecule type" value="Genomic_DNA"/>
</dbReference>
<feature type="transmembrane region" description="Helical" evidence="1">
    <location>
        <begin position="21"/>
        <end position="40"/>
    </location>
</feature>
<organism evidence="3 4">
    <name type="scientific">Zhongshania marina</name>
    <dbReference type="NCBI Taxonomy" id="2304603"/>
    <lineage>
        <taxon>Bacteria</taxon>
        <taxon>Pseudomonadati</taxon>
        <taxon>Pseudomonadota</taxon>
        <taxon>Gammaproteobacteria</taxon>
        <taxon>Cellvibrionales</taxon>
        <taxon>Spongiibacteraceae</taxon>
        <taxon>Zhongshania</taxon>
    </lineage>
</organism>
<keyword evidence="1" id="KW-0472">Membrane</keyword>
<dbReference type="InterPro" id="IPR013362">
    <property type="entry name" value="Pilus_4_PilV"/>
</dbReference>
<dbReference type="NCBIfam" id="TIGR02523">
    <property type="entry name" value="type_IV_pilV"/>
    <property type="match status" value="1"/>
</dbReference>
<dbReference type="Proteomes" id="UP000237222">
    <property type="component" value="Unassembled WGS sequence"/>
</dbReference>
<dbReference type="Pfam" id="PF07963">
    <property type="entry name" value="N_methyl"/>
    <property type="match status" value="1"/>
</dbReference>
<dbReference type="RefSeq" id="WP_103683289.1">
    <property type="nucleotide sequence ID" value="NZ_PQGG01000010.1"/>
</dbReference>
<dbReference type="InterPro" id="IPR054402">
    <property type="entry name" value="Tt1218-like_dom"/>
</dbReference>
<dbReference type="AlphaFoldDB" id="A0A2S4HIW6"/>